<keyword evidence="6" id="KW-1185">Reference proteome</keyword>
<evidence type="ECO:0000256" key="2">
    <source>
        <dbReference type="ARBA" id="ARBA00019992"/>
    </source>
</evidence>
<dbReference type="EMBL" id="KB007933">
    <property type="protein sequence ID" value="ELR19525.1"/>
    <property type="molecule type" value="Genomic_DNA"/>
</dbReference>
<dbReference type="InterPro" id="IPR011990">
    <property type="entry name" value="TPR-like_helical_dom_sf"/>
</dbReference>
<dbReference type="OMA" id="DLCERHA"/>
<evidence type="ECO:0000256" key="4">
    <source>
        <dbReference type="ARBA" id="ARBA00022803"/>
    </source>
</evidence>
<gene>
    <name evidence="5" type="ORF">ACA1_269670</name>
</gene>
<organism evidence="5 6">
    <name type="scientific">Acanthamoeba castellanii (strain ATCC 30010 / Neff)</name>
    <dbReference type="NCBI Taxonomy" id="1257118"/>
    <lineage>
        <taxon>Eukaryota</taxon>
        <taxon>Amoebozoa</taxon>
        <taxon>Discosea</taxon>
        <taxon>Longamoebia</taxon>
        <taxon>Centramoebida</taxon>
        <taxon>Acanthamoebidae</taxon>
        <taxon>Acanthamoeba</taxon>
    </lineage>
</organism>
<dbReference type="SUPFAM" id="SSF48452">
    <property type="entry name" value="TPR-like"/>
    <property type="match status" value="1"/>
</dbReference>
<comment type="similarity">
    <text evidence="1">Belongs to the TTC38 family.</text>
</comment>
<accession>L8H2T8</accession>
<evidence type="ECO:0000313" key="5">
    <source>
        <dbReference type="EMBL" id="ELR19525.1"/>
    </source>
</evidence>
<keyword evidence="3" id="KW-0677">Repeat</keyword>
<keyword evidence="4" id="KW-0802">TPR repeat</keyword>
<dbReference type="RefSeq" id="XP_004341611.1">
    <property type="nucleotide sequence ID" value="XM_004341563.1"/>
</dbReference>
<dbReference type="OrthoDB" id="1427555at2759"/>
<sequence>MEPGRVKMQRRPDFQGMDVSLSQDLTEDEAKTVISSINQFCEQVLRYGKDWHVIERGAATDPSCVLALVFAADYEVAKERMDKARAHLERARKVADASEVTEREKLYVDAFNSWMAGDLPRAYADFKRITELYPMDLFALKRGQLVAFCVGDRAGMLEIALAMRDTSGDRPYFNGMLCFALEQNGRYDEALAAGKRGVEIAEDDPWAHHSVAHALLSLDRPDEGVEWLSKYAHYWEDCMSFMHTHNWFHLALFHLSKSAHNEIESIYYPHIFLTDEAQQQMEAAKKDESFPAHDNRNTQDQLGAMGLLWKWELMGGRGLEPKWRQLLPYDRRHGHADPFYDVLLLHTLLRMGKREEAREMVAEIEKATESLPSPRKEQLNQVWVPLCKGIYAYETGHKEEGLKLLNEAHLDDHLHIIGGSNEQREVVHDYHRHVAQQQQQHQKK</sequence>
<dbReference type="PANTHER" id="PTHR16263:SF4">
    <property type="entry name" value="TETRATRICOPEPTIDE REPEAT PROTEIN 38"/>
    <property type="match status" value="1"/>
</dbReference>
<dbReference type="PANTHER" id="PTHR16263">
    <property type="entry name" value="TETRATRICOPEPTIDE REPEAT PROTEIN 38"/>
    <property type="match status" value="1"/>
</dbReference>
<reference evidence="5 6" key="1">
    <citation type="journal article" date="2013" name="Genome Biol.">
        <title>Genome of Acanthamoeba castellanii highlights extensive lateral gene transfer and early evolution of tyrosine kinase signaling.</title>
        <authorList>
            <person name="Clarke M."/>
            <person name="Lohan A.J."/>
            <person name="Liu B."/>
            <person name="Lagkouvardos I."/>
            <person name="Roy S."/>
            <person name="Zafar N."/>
            <person name="Bertelli C."/>
            <person name="Schilde C."/>
            <person name="Kianianmomeni A."/>
            <person name="Burglin T.R."/>
            <person name="Frech C."/>
            <person name="Turcotte B."/>
            <person name="Kopec K.O."/>
            <person name="Synnott J.M."/>
            <person name="Choo C."/>
            <person name="Paponov I."/>
            <person name="Finkler A."/>
            <person name="Soon Heng Tan C."/>
            <person name="Hutchins A.P."/>
            <person name="Weinmeier T."/>
            <person name="Rattei T."/>
            <person name="Chu J.S."/>
            <person name="Gimenez G."/>
            <person name="Irimia M."/>
            <person name="Rigden D.J."/>
            <person name="Fitzpatrick D.A."/>
            <person name="Lorenzo-Morales J."/>
            <person name="Bateman A."/>
            <person name="Chiu C.H."/>
            <person name="Tang P."/>
            <person name="Hegemann P."/>
            <person name="Fromm H."/>
            <person name="Raoult D."/>
            <person name="Greub G."/>
            <person name="Miranda-Saavedra D."/>
            <person name="Chen N."/>
            <person name="Nash P."/>
            <person name="Ginger M.L."/>
            <person name="Horn M."/>
            <person name="Schaap P."/>
            <person name="Caler L."/>
            <person name="Loftus B."/>
        </authorList>
    </citation>
    <scope>NUCLEOTIDE SEQUENCE [LARGE SCALE GENOMIC DNA]</scope>
    <source>
        <strain evidence="5 6">Neff</strain>
    </source>
</reference>
<dbReference type="GeneID" id="14920310"/>
<evidence type="ECO:0000256" key="3">
    <source>
        <dbReference type="ARBA" id="ARBA00022737"/>
    </source>
</evidence>
<dbReference type="KEGG" id="acan:ACA1_269670"/>
<protein>
    <recommendedName>
        <fullName evidence="2">Tetratricopeptide repeat protein 38</fullName>
    </recommendedName>
</protein>
<dbReference type="AlphaFoldDB" id="L8H2T8"/>
<dbReference type="Proteomes" id="UP000011083">
    <property type="component" value="Unassembled WGS sequence"/>
</dbReference>
<dbReference type="Gene3D" id="1.25.40.10">
    <property type="entry name" value="Tetratricopeptide repeat domain"/>
    <property type="match status" value="1"/>
</dbReference>
<evidence type="ECO:0000313" key="6">
    <source>
        <dbReference type="Proteomes" id="UP000011083"/>
    </source>
</evidence>
<dbReference type="InterPro" id="IPR033891">
    <property type="entry name" value="TTC38"/>
</dbReference>
<dbReference type="VEuPathDB" id="AmoebaDB:ACA1_269670"/>
<name>L8H2T8_ACACF</name>
<proteinExistence type="inferred from homology"/>
<evidence type="ECO:0000256" key="1">
    <source>
        <dbReference type="ARBA" id="ARBA00005857"/>
    </source>
</evidence>